<organism evidence="1">
    <name type="scientific">Rhizophora mucronata</name>
    <name type="common">Asiatic mangrove</name>
    <dbReference type="NCBI Taxonomy" id="61149"/>
    <lineage>
        <taxon>Eukaryota</taxon>
        <taxon>Viridiplantae</taxon>
        <taxon>Streptophyta</taxon>
        <taxon>Embryophyta</taxon>
        <taxon>Tracheophyta</taxon>
        <taxon>Spermatophyta</taxon>
        <taxon>Magnoliopsida</taxon>
        <taxon>eudicotyledons</taxon>
        <taxon>Gunneridae</taxon>
        <taxon>Pentapetalae</taxon>
        <taxon>rosids</taxon>
        <taxon>fabids</taxon>
        <taxon>Malpighiales</taxon>
        <taxon>Rhizophoraceae</taxon>
        <taxon>Rhizophora</taxon>
    </lineage>
</organism>
<name>A0A2P2NC99_RHIMU</name>
<dbReference type="AlphaFoldDB" id="A0A2P2NC99"/>
<protein>
    <submittedName>
        <fullName evidence="1">Uncharacterized protein</fullName>
    </submittedName>
</protein>
<evidence type="ECO:0000313" key="1">
    <source>
        <dbReference type="EMBL" id="MBX40095.1"/>
    </source>
</evidence>
<accession>A0A2P2NC99</accession>
<sequence>MLLSTCHTKAGLELFSCCFTFLCNKHQRYLLFCLEN</sequence>
<reference evidence="1" key="1">
    <citation type="submission" date="2018-02" db="EMBL/GenBank/DDBJ databases">
        <title>Rhizophora mucronata_Transcriptome.</title>
        <authorList>
            <person name="Meera S.P."/>
            <person name="Sreeshan A."/>
            <person name="Augustine A."/>
        </authorList>
    </citation>
    <scope>NUCLEOTIDE SEQUENCE</scope>
    <source>
        <tissue evidence="1">Leaf</tissue>
    </source>
</reference>
<proteinExistence type="predicted"/>
<dbReference type="EMBL" id="GGEC01059611">
    <property type="protein sequence ID" value="MBX40095.1"/>
    <property type="molecule type" value="Transcribed_RNA"/>
</dbReference>